<evidence type="ECO:0000256" key="3">
    <source>
        <dbReference type="ARBA" id="ARBA00023242"/>
    </source>
</evidence>
<dbReference type="HOGENOM" id="CLU_322994_0_0_1"/>
<evidence type="ECO:0000313" key="7">
    <source>
        <dbReference type="EnsemblPlants" id="OB05G35240.1"/>
    </source>
</evidence>
<comment type="subcellular location">
    <subcellularLocation>
        <location evidence="1 4">Nucleus</location>
    </subcellularLocation>
</comment>
<feature type="compositionally biased region" description="Basic residues" evidence="5">
    <location>
        <begin position="863"/>
        <end position="873"/>
    </location>
</feature>
<dbReference type="PANTHER" id="PTHR12346:SF25">
    <property type="entry name" value="OS05G0588700 PROTEIN"/>
    <property type="match status" value="1"/>
</dbReference>
<keyword evidence="8" id="KW-1185">Reference proteome</keyword>
<dbReference type="Proteomes" id="UP000006038">
    <property type="component" value="Chromosome 5"/>
</dbReference>
<gene>
    <name evidence="7" type="primary">LOC102720329</name>
</gene>
<feature type="region of interest" description="Disordered" evidence="5">
    <location>
        <begin position="247"/>
        <end position="319"/>
    </location>
</feature>
<dbReference type="Gramene" id="OB05G35240.1">
    <property type="protein sequence ID" value="OB05G35240.1"/>
    <property type="gene ID" value="OB05G35240"/>
</dbReference>
<feature type="domain" description="Histone deacetylase interacting" evidence="6">
    <location>
        <begin position="326"/>
        <end position="421"/>
    </location>
</feature>
<dbReference type="InterPro" id="IPR039774">
    <property type="entry name" value="Sin3-like"/>
</dbReference>
<keyword evidence="2" id="KW-0678">Repressor</keyword>
<dbReference type="GO" id="GO:0000122">
    <property type="term" value="P:negative regulation of transcription by RNA polymerase II"/>
    <property type="evidence" value="ECO:0007669"/>
    <property type="project" value="TreeGrafter"/>
</dbReference>
<feature type="compositionally biased region" description="Basic and acidic residues" evidence="5">
    <location>
        <begin position="847"/>
        <end position="861"/>
    </location>
</feature>
<dbReference type="eggNOG" id="KOG4204">
    <property type="taxonomic scope" value="Eukaryota"/>
</dbReference>
<dbReference type="OMA" id="DLHIHKD"/>
<dbReference type="Pfam" id="PF02671">
    <property type="entry name" value="PAH"/>
    <property type="match status" value="2"/>
</dbReference>
<evidence type="ECO:0000313" key="8">
    <source>
        <dbReference type="Proteomes" id="UP000006038"/>
    </source>
</evidence>
<protein>
    <recommendedName>
        <fullName evidence="6">Histone deacetylase interacting domain-containing protein</fullName>
    </recommendedName>
</protein>
<dbReference type="PANTHER" id="PTHR12346">
    <property type="entry name" value="SIN3B-RELATED"/>
    <property type="match status" value="1"/>
</dbReference>
<keyword evidence="3 4" id="KW-0539">Nucleus</keyword>
<dbReference type="SUPFAM" id="SSF47762">
    <property type="entry name" value="PAH2 domain"/>
    <property type="match status" value="2"/>
</dbReference>
<sequence length="896" mass="103238">MTILQLYKSELAASENLVTCVCVFASPVRWVGSRESEKMSYSPDDHGDALPVPPKRAKTIRYETMQYLVFVKTVLPDNVYSDFLRCMIKFRRQKNISIEKCKQMVLRILDGHPRVIEAFQLFLQKGISPYQTELLSVIAREWLMKVKVCGISIEDYHAVLDIMVNFNKIDTVVTEDIIDEVKRIVGNHPKILEEFNFFLPYHLWAPVPKEQSCRSPNNSRESKMVLIITPDTTNKLDGIPVKATDGRKEVPQWKYTQDQNQTHEGTDYSLRHRQNKRSTGLIENPTKKGGNESPDVADDEEHKAEPFLQWSPSRENELPPKVDLSNCKHCTPSYCLLPKNCTTLQSSYQIEPERSIFNDSLVSVTSGTEGGFKCRTKNQYEENMFNCEDDLFESDMLLQRFRATIDFIKDLQHRVDSNVKIQEHLTPLHKRCIEQLYDDSGIDMLDALSESENTSSALAVILSRLNQKKRDFSEARLSLDKMCSDTIANNYYRSLDHRSNSFKQLDMKRMNPKALLAEDKQISKMKSYTDMNIYEDIGNIINYAYGRSCTTEDKPMMNWTELVKEFLSMKFQWPDLEDTVALKKVCEHCGMSKDFLNNIPVAVLANEIFLSSKRVESPRAKSNESSSLLDRFDAEVEEGEFIPDVENIRLRFQRLPTNNSGQSTYGHWNRSEEQYESRQDSDNKVDSSAYFGRTARACHVNRSISCCTLAVLSKLLQVMYERLLIAKDLSKGASTRDSYAEFKEELCNLIDGSTDNWSFEQHCLKFLGPNSYVLFTLDTLIYRVIKQICKIYPSREDSSVLEQQDRSRRTIFLKDPALLARKTDLSKEMLHHQNARDPSIELLKQDREEAKGCEPHGDAGKKNQNHFQRRRKRSLENGTPSFSQTGSENQSPTSYV</sequence>
<dbReference type="AlphaFoldDB" id="J3MAA0"/>
<dbReference type="GO" id="GO:0000118">
    <property type="term" value="C:histone deacetylase complex"/>
    <property type="evidence" value="ECO:0007669"/>
    <property type="project" value="TreeGrafter"/>
</dbReference>
<dbReference type="GO" id="GO:0000785">
    <property type="term" value="C:chromatin"/>
    <property type="evidence" value="ECO:0007669"/>
    <property type="project" value="TreeGrafter"/>
</dbReference>
<dbReference type="InterPro" id="IPR031693">
    <property type="entry name" value="Sin3_C"/>
</dbReference>
<dbReference type="InterPro" id="IPR003822">
    <property type="entry name" value="PAH"/>
</dbReference>
<dbReference type="Pfam" id="PF08295">
    <property type="entry name" value="Sin3_corepress"/>
    <property type="match status" value="1"/>
</dbReference>
<feature type="compositionally biased region" description="Basic and acidic residues" evidence="5">
    <location>
        <begin position="669"/>
        <end position="683"/>
    </location>
</feature>
<reference evidence="7" key="1">
    <citation type="journal article" date="2013" name="Nat. Commun.">
        <title>Whole-genome sequencing of Oryza brachyantha reveals mechanisms underlying Oryza genome evolution.</title>
        <authorList>
            <person name="Chen J."/>
            <person name="Huang Q."/>
            <person name="Gao D."/>
            <person name="Wang J."/>
            <person name="Lang Y."/>
            <person name="Liu T."/>
            <person name="Li B."/>
            <person name="Bai Z."/>
            <person name="Luis Goicoechea J."/>
            <person name="Liang C."/>
            <person name="Chen C."/>
            <person name="Zhang W."/>
            <person name="Sun S."/>
            <person name="Liao Y."/>
            <person name="Zhang X."/>
            <person name="Yang L."/>
            <person name="Song C."/>
            <person name="Wang M."/>
            <person name="Shi J."/>
            <person name="Liu G."/>
            <person name="Liu J."/>
            <person name="Zhou H."/>
            <person name="Zhou W."/>
            <person name="Yu Q."/>
            <person name="An N."/>
            <person name="Chen Y."/>
            <person name="Cai Q."/>
            <person name="Wang B."/>
            <person name="Liu B."/>
            <person name="Min J."/>
            <person name="Huang Y."/>
            <person name="Wu H."/>
            <person name="Li Z."/>
            <person name="Zhang Y."/>
            <person name="Yin Y."/>
            <person name="Song W."/>
            <person name="Jiang J."/>
            <person name="Jackson S.A."/>
            <person name="Wing R.A."/>
            <person name="Wang J."/>
            <person name="Chen M."/>
        </authorList>
    </citation>
    <scope>NUCLEOTIDE SEQUENCE [LARGE SCALE GENOMIC DNA]</scope>
    <source>
        <strain evidence="7">cv. IRGC 101232</strain>
    </source>
</reference>
<dbReference type="SMART" id="SM00761">
    <property type="entry name" value="HDAC_interact"/>
    <property type="match status" value="1"/>
</dbReference>
<name>J3MAA0_ORYBR</name>
<dbReference type="GO" id="GO:0003714">
    <property type="term" value="F:transcription corepressor activity"/>
    <property type="evidence" value="ECO:0007669"/>
    <property type="project" value="InterPro"/>
</dbReference>
<dbReference type="PROSITE" id="PS51477">
    <property type="entry name" value="PAH"/>
    <property type="match status" value="2"/>
</dbReference>
<feature type="region of interest" description="Disordered" evidence="5">
    <location>
        <begin position="847"/>
        <end position="896"/>
    </location>
</feature>
<accession>J3MAA0</accession>
<feature type="region of interest" description="Disordered" evidence="5">
    <location>
        <begin position="659"/>
        <end position="683"/>
    </location>
</feature>
<evidence type="ECO:0000256" key="4">
    <source>
        <dbReference type="PROSITE-ProRule" id="PRU00810"/>
    </source>
</evidence>
<proteinExistence type="predicted"/>
<dbReference type="InterPro" id="IPR013194">
    <property type="entry name" value="HDAC_interact_dom"/>
</dbReference>
<feature type="compositionally biased region" description="Polar residues" evidence="5">
    <location>
        <begin position="254"/>
        <end position="263"/>
    </location>
</feature>
<reference evidence="7" key="2">
    <citation type="submission" date="2013-04" db="UniProtKB">
        <authorList>
            <consortium name="EnsemblPlants"/>
        </authorList>
    </citation>
    <scope>IDENTIFICATION</scope>
</reference>
<dbReference type="Pfam" id="PF16879">
    <property type="entry name" value="Sin3a_C"/>
    <property type="match status" value="1"/>
</dbReference>
<dbReference type="STRING" id="4533.J3MAA0"/>
<dbReference type="Gene3D" id="1.20.1160.11">
    <property type="entry name" value="Paired amphipathic helix"/>
    <property type="match status" value="2"/>
</dbReference>
<feature type="compositionally biased region" description="Polar residues" evidence="5">
    <location>
        <begin position="876"/>
        <end position="896"/>
    </location>
</feature>
<organism evidence="7">
    <name type="scientific">Oryza brachyantha</name>
    <name type="common">malo sina</name>
    <dbReference type="NCBI Taxonomy" id="4533"/>
    <lineage>
        <taxon>Eukaryota</taxon>
        <taxon>Viridiplantae</taxon>
        <taxon>Streptophyta</taxon>
        <taxon>Embryophyta</taxon>
        <taxon>Tracheophyta</taxon>
        <taxon>Spermatophyta</taxon>
        <taxon>Magnoliopsida</taxon>
        <taxon>Liliopsida</taxon>
        <taxon>Poales</taxon>
        <taxon>Poaceae</taxon>
        <taxon>BOP clade</taxon>
        <taxon>Oryzoideae</taxon>
        <taxon>Oryzeae</taxon>
        <taxon>Oryzinae</taxon>
        <taxon>Oryza</taxon>
    </lineage>
</organism>
<dbReference type="EnsemblPlants" id="OB05G35240.1">
    <property type="protein sequence ID" value="OB05G35240.1"/>
    <property type="gene ID" value="OB05G35240"/>
</dbReference>
<evidence type="ECO:0000259" key="6">
    <source>
        <dbReference type="SMART" id="SM00761"/>
    </source>
</evidence>
<dbReference type="InterPro" id="IPR036600">
    <property type="entry name" value="PAH_sf"/>
</dbReference>
<evidence type="ECO:0000256" key="1">
    <source>
        <dbReference type="ARBA" id="ARBA00004123"/>
    </source>
</evidence>
<evidence type="ECO:0000256" key="5">
    <source>
        <dbReference type="SAM" id="MobiDB-lite"/>
    </source>
</evidence>
<evidence type="ECO:0000256" key="2">
    <source>
        <dbReference type="ARBA" id="ARBA00022491"/>
    </source>
</evidence>